<reference evidence="2 3" key="1">
    <citation type="submission" date="2024-01" db="EMBL/GenBank/DDBJ databases">
        <title>The genomes of 5 underutilized Papilionoideae crops provide insights into root nodulation and disease resistanc.</title>
        <authorList>
            <person name="Jiang F."/>
        </authorList>
    </citation>
    <scope>NUCLEOTIDE SEQUENCE [LARGE SCALE GENOMIC DNA]</scope>
    <source>
        <strain evidence="2">DUOXIRENSHENG_FW03</strain>
        <tissue evidence="2">Leaves</tissue>
    </source>
</reference>
<dbReference type="AlphaFoldDB" id="A0AAN9T2S4"/>
<name>A0AAN9T2S4_PSOTE</name>
<evidence type="ECO:0000313" key="3">
    <source>
        <dbReference type="Proteomes" id="UP001386955"/>
    </source>
</evidence>
<dbReference type="EMBL" id="JAYMYS010000001">
    <property type="protein sequence ID" value="KAK7411172.1"/>
    <property type="molecule type" value="Genomic_DNA"/>
</dbReference>
<sequence>MPSEKEEQKLKGVAYRVAPNCSEFLAEDEGDGLDFGFQKAKMGRREVGAQGLQKQKEKSSQAKLSGYGVDVGVNRGRRQKVGKELTRVEFGKKKGGVDRGTGSKAQYFSNDGLGSYGSGYINSSRLFPEERNRLNQMGNVSSGMEEGHGEKDKEGLDCIKDGIWE</sequence>
<keyword evidence="3" id="KW-1185">Reference proteome</keyword>
<evidence type="ECO:0000313" key="2">
    <source>
        <dbReference type="EMBL" id="KAK7411172.1"/>
    </source>
</evidence>
<feature type="compositionally biased region" description="Basic and acidic residues" evidence="1">
    <location>
        <begin position="145"/>
        <end position="165"/>
    </location>
</feature>
<comment type="caution">
    <text evidence="2">The sequence shown here is derived from an EMBL/GenBank/DDBJ whole genome shotgun (WGS) entry which is preliminary data.</text>
</comment>
<feature type="region of interest" description="Disordered" evidence="1">
    <location>
        <begin position="138"/>
        <end position="165"/>
    </location>
</feature>
<proteinExistence type="predicted"/>
<dbReference type="Proteomes" id="UP001386955">
    <property type="component" value="Unassembled WGS sequence"/>
</dbReference>
<organism evidence="2 3">
    <name type="scientific">Psophocarpus tetragonolobus</name>
    <name type="common">Winged bean</name>
    <name type="synonym">Dolichos tetragonolobus</name>
    <dbReference type="NCBI Taxonomy" id="3891"/>
    <lineage>
        <taxon>Eukaryota</taxon>
        <taxon>Viridiplantae</taxon>
        <taxon>Streptophyta</taxon>
        <taxon>Embryophyta</taxon>
        <taxon>Tracheophyta</taxon>
        <taxon>Spermatophyta</taxon>
        <taxon>Magnoliopsida</taxon>
        <taxon>eudicotyledons</taxon>
        <taxon>Gunneridae</taxon>
        <taxon>Pentapetalae</taxon>
        <taxon>rosids</taxon>
        <taxon>fabids</taxon>
        <taxon>Fabales</taxon>
        <taxon>Fabaceae</taxon>
        <taxon>Papilionoideae</taxon>
        <taxon>50 kb inversion clade</taxon>
        <taxon>NPAAA clade</taxon>
        <taxon>indigoferoid/millettioid clade</taxon>
        <taxon>Phaseoleae</taxon>
        <taxon>Psophocarpus</taxon>
    </lineage>
</organism>
<evidence type="ECO:0000256" key="1">
    <source>
        <dbReference type="SAM" id="MobiDB-lite"/>
    </source>
</evidence>
<protein>
    <submittedName>
        <fullName evidence="2">Uncharacterized protein</fullName>
    </submittedName>
</protein>
<feature type="region of interest" description="Disordered" evidence="1">
    <location>
        <begin position="46"/>
        <end position="69"/>
    </location>
</feature>
<accession>A0AAN9T2S4</accession>
<gene>
    <name evidence="2" type="ORF">VNO78_02604</name>
</gene>